<evidence type="ECO:0000313" key="2">
    <source>
        <dbReference type="Proteomes" id="UP000256838"/>
    </source>
</evidence>
<protein>
    <recommendedName>
        <fullName evidence="3">Cell wall anchor protein</fullName>
    </recommendedName>
</protein>
<proteinExistence type="predicted"/>
<evidence type="ECO:0008006" key="3">
    <source>
        <dbReference type="Google" id="ProtNLM"/>
    </source>
</evidence>
<comment type="caution">
    <text evidence="1">The sequence shown here is derived from an EMBL/GenBank/DDBJ whole genome shotgun (WGS) entry which is preliminary data.</text>
</comment>
<dbReference type="AlphaFoldDB" id="A0A3D8JSQ6"/>
<dbReference type="Proteomes" id="UP000256838">
    <property type="component" value="Unassembled WGS sequence"/>
</dbReference>
<organism evidence="1 2">
    <name type="scientific">Trinickia dinghuensis</name>
    <dbReference type="NCBI Taxonomy" id="2291023"/>
    <lineage>
        <taxon>Bacteria</taxon>
        <taxon>Pseudomonadati</taxon>
        <taxon>Pseudomonadota</taxon>
        <taxon>Betaproteobacteria</taxon>
        <taxon>Burkholderiales</taxon>
        <taxon>Burkholderiaceae</taxon>
        <taxon>Trinickia</taxon>
    </lineage>
</organism>
<dbReference type="EMBL" id="QRGA01000016">
    <property type="protein sequence ID" value="RDU96068.1"/>
    <property type="molecule type" value="Genomic_DNA"/>
</dbReference>
<accession>A0A3D8JSQ6</accession>
<sequence length="641" mass="63894">MGWAATGAVALFALAGCGGGGSSGSPSAGTSVTQVALQGTAAVGAPMASANIVVIDSKGAMATTTADSNGQYSVSVTSLTAPLVILASDPTGVDSTQVSVVPSMGTTSTVTANATTLTTAISALLTSTGNPTDLAASSSALAAVTPASVSAAVSSLKTALSTILAANGVGAATFDPIGTPFTADHTGLDGVIDAVQVVAAPGGGDELVSTADATTSVSLNSSANISTTLSAPPVQGGYLSSLVSQLSLCLNGTSTACSQAIDAKYLGNGFTSFASAHPVVAAGGVTLGVPRTLQFFTAGGVQKALVQLPYVTQSGAKGSLVIVVQQLSNGSWDVIGNQQPYNVSISSFLERKQFLDPTEVKFGRYEAGISITVPNGAAGTPNPANLASAAVTGPGINGTVYLTPRAGVGNALLGLTSTALTQPPVGSVLSTSNTSLYRWSWLALGGSANGTFVPGTGAMGYYTPSPIDVSTVPRYATYTVTFYDSTGAQIGQPFSVMNPTPVMPATAGQGVLWQSLSGNTIANFMNPAGSLAAQQASAPIAWSSLINGVNAAPLVGKVQIQATPGTGVNTSEVDGWAIMPSTFAINGSYAATVTAGVDQTGVQQCTSACAFPALQTGASRLVQLYWIAGEIEYFNIWKYND</sequence>
<gene>
    <name evidence="1" type="ORF">DWV00_25850</name>
</gene>
<evidence type="ECO:0000313" key="1">
    <source>
        <dbReference type="EMBL" id="RDU96068.1"/>
    </source>
</evidence>
<reference evidence="1 2" key="1">
    <citation type="submission" date="2018-08" db="EMBL/GenBank/DDBJ databases">
        <title>Paraburkholderia sp. DHOM06 isolated from forest soil.</title>
        <authorList>
            <person name="Gao Z.-H."/>
            <person name="Qiu L.-H."/>
        </authorList>
    </citation>
    <scope>NUCLEOTIDE SEQUENCE [LARGE SCALE GENOMIC DNA]</scope>
    <source>
        <strain evidence="1 2">DHOM06</strain>
    </source>
</reference>
<keyword evidence="2" id="KW-1185">Reference proteome</keyword>
<name>A0A3D8JSQ6_9BURK</name>